<dbReference type="GO" id="GO:0003676">
    <property type="term" value="F:nucleic acid binding"/>
    <property type="evidence" value="ECO:0007669"/>
    <property type="project" value="InterPro"/>
</dbReference>
<evidence type="ECO:0000313" key="2">
    <source>
        <dbReference type="EMBL" id="PPE03623.1"/>
    </source>
</evidence>
<dbReference type="Proteomes" id="UP000239425">
    <property type="component" value="Unassembled WGS sequence"/>
</dbReference>
<dbReference type="Gene3D" id="3.30.420.10">
    <property type="entry name" value="Ribonuclease H-like superfamily/Ribonuclease H"/>
    <property type="match status" value="1"/>
</dbReference>
<dbReference type="OrthoDB" id="565387at2"/>
<evidence type="ECO:0000259" key="1">
    <source>
        <dbReference type="Pfam" id="PF13358"/>
    </source>
</evidence>
<sequence length="65" mass="8087">MYRVLYSYKTKKLMKSLEFRLILLPSYSPDLNPIKKFWATMKQWINRHITQCTELYKELLQFFHI</sequence>
<dbReference type="EMBL" id="PHHC01000086">
    <property type="protein sequence ID" value="PPE03623.1"/>
    <property type="molecule type" value="Genomic_DNA"/>
</dbReference>
<reference evidence="2 3" key="1">
    <citation type="submission" date="2017-11" db="EMBL/GenBank/DDBJ databases">
        <title>Comparative genomic analysis of Holospora spp., intranuclear symbionts of paramecia.</title>
        <authorList>
            <person name="Garushyants S.K."/>
            <person name="Beliavskaya A."/>
            <person name="Malko D.B."/>
            <person name="Logacheva M.D."/>
            <person name="Rautian M.S."/>
            <person name="Gelfand M.S."/>
        </authorList>
    </citation>
    <scope>NUCLEOTIDE SEQUENCE [LARGE SCALE GENOMIC DNA]</scope>
    <source>
        <strain evidence="3">02AZ16</strain>
    </source>
</reference>
<proteinExistence type="predicted"/>
<organism evidence="2 3">
    <name type="scientific">Holospora curviuscula</name>
    <dbReference type="NCBI Taxonomy" id="1082868"/>
    <lineage>
        <taxon>Bacteria</taxon>
        <taxon>Pseudomonadati</taxon>
        <taxon>Pseudomonadota</taxon>
        <taxon>Alphaproteobacteria</taxon>
        <taxon>Holosporales</taxon>
        <taxon>Holosporaceae</taxon>
        <taxon>Holospora</taxon>
    </lineage>
</organism>
<gene>
    <name evidence="2" type="ORF">HCUR_00920</name>
</gene>
<feature type="domain" description="Tc1-like transposase DDE" evidence="1">
    <location>
        <begin position="11"/>
        <end position="49"/>
    </location>
</feature>
<keyword evidence="3" id="KW-1185">Reference proteome</keyword>
<dbReference type="InterPro" id="IPR036397">
    <property type="entry name" value="RNaseH_sf"/>
</dbReference>
<dbReference type="InterPro" id="IPR038717">
    <property type="entry name" value="Tc1-like_DDE_dom"/>
</dbReference>
<dbReference type="Pfam" id="PF13358">
    <property type="entry name" value="DDE_3"/>
    <property type="match status" value="1"/>
</dbReference>
<comment type="caution">
    <text evidence="2">The sequence shown here is derived from an EMBL/GenBank/DDBJ whole genome shotgun (WGS) entry which is preliminary data.</text>
</comment>
<dbReference type="AlphaFoldDB" id="A0A2S5R8K8"/>
<evidence type="ECO:0000313" key="3">
    <source>
        <dbReference type="Proteomes" id="UP000239425"/>
    </source>
</evidence>
<name>A0A2S5R8K8_9PROT</name>
<accession>A0A2S5R8K8</accession>
<protein>
    <recommendedName>
        <fullName evidence="1">Tc1-like transposase DDE domain-containing protein</fullName>
    </recommendedName>
</protein>